<reference evidence="5" key="1">
    <citation type="submission" date="2024-10" db="EMBL/GenBank/DDBJ databases">
        <authorList>
            <person name="Ryan C."/>
        </authorList>
    </citation>
    <scope>NUCLEOTIDE SEQUENCE [LARGE SCALE GENOMIC DNA]</scope>
</reference>
<dbReference type="InterPro" id="IPR053781">
    <property type="entry name" value="F-box_AtFBL13-like"/>
</dbReference>
<dbReference type="PANTHER" id="PTHR32141">
    <property type="match status" value="1"/>
</dbReference>
<evidence type="ECO:0000259" key="3">
    <source>
        <dbReference type="Pfam" id="PF08387"/>
    </source>
</evidence>
<dbReference type="Pfam" id="PF24758">
    <property type="entry name" value="LRR_At5g56370"/>
    <property type="match status" value="1"/>
</dbReference>
<dbReference type="InterPro" id="IPR055411">
    <property type="entry name" value="LRR_FXL15/At3g58940/PEG3-like"/>
</dbReference>
<sequence length="573" mass="64528">MFPGRPHPQPPALLRRCPIPRFAPPPGSSGEEVKGYPPPPPSDSAMGVPSRAQAERESSHQSDGEEQEPPPQGEGGVRGADLISLLPDEILGSIVSLLPTDEGARTQILSSRWRHLWRSAPLNLEVSGAGRINKAVVSRILSEHRGVARRFSVSDFITANDSATLDGLLQSPVLDNLQELAFSFSDCIWPSPLMPHSALRFSSTLRVAEFSSCQFPDDAAHQVHFPKLQHLALGSVIISEDSLHAMLAGCPALDKFVFRYIDEDSPQMPRSALHFPSTLRVAEFGSCQFPEAMVCQVHFPNLQQLVLESVTISEGSLHAMLFGCPALNILTLGNCSGFSQFRINSLKLKHVEMYFRILDGHRLEELIVENAPCLERLHHRGPYQDIMRISIISAPKLEILGRLTDNIYRLELGSTVFKGLHDVTMATVMRTVKVLTLRLDNLIRDVIFNFMKCFPCMEELCIQTHIDLCLPHTAMENRQHYYSQDRFECLDHHLKKLWIGYYSGERPHVGFAKFFVMNASVLESLVLNVHPYRKVSDQWIENQRRQLQLENRASICAQIDFTFEKCFSYLNDV</sequence>
<feature type="compositionally biased region" description="Pro residues" evidence="1">
    <location>
        <begin position="1"/>
        <end position="11"/>
    </location>
</feature>
<dbReference type="InterPro" id="IPR055302">
    <property type="entry name" value="F-box_dom-containing"/>
</dbReference>
<dbReference type="InterPro" id="IPR032675">
    <property type="entry name" value="LRR_dom_sf"/>
</dbReference>
<dbReference type="SUPFAM" id="SSF52047">
    <property type="entry name" value="RNI-like"/>
    <property type="match status" value="1"/>
</dbReference>
<accession>A0ABC8YUY8</accession>
<dbReference type="InterPro" id="IPR006566">
    <property type="entry name" value="FBD"/>
</dbReference>
<protein>
    <recommendedName>
        <fullName evidence="7">FBD domain-containing protein</fullName>
    </recommendedName>
</protein>
<name>A0ABC8YUY8_9POAL</name>
<dbReference type="CDD" id="cd22160">
    <property type="entry name" value="F-box_AtFBL13-like"/>
    <property type="match status" value="1"/>
</dbReference>
<keyword evidence="6" id="KW-1185">Reference proteome</keyword>
<feature type="region of interest" description="Disordered" evidence="1">
    <location>
        <begin position="1"/>
        <end position="79"/>
    </location>
</feature>
<evidence type="ECO:0008006" key="7">
    <source>
        <dbReference type="Google" id="ProtNLM"/>
    </source>
</evidence>
<dbReference type="SUPFAM" id="SSF81383">
    <property type="entry name" value="F-box domain"/>
    <property type="match status" value="1"/>
</dbReference>
<organism evidence="5 6">
    <name type="scientific">Urochloa decumbens</name>
    <dbReference type="NCBI Taxonomy" id="240449"/>
    <lineage>
        <taxon>Eukaryota</taxon>
        <taxon>Viridiplantae</taxon>
        <taxon>Streptophyta</taxon>
        <taxon>Embryophyta</taxon>
        <taxon>Tracheophyta</taxon>
        <taxon>Spermatophyta</taxon>
        <taxon>Magnoliopsida</taxon>
        <taxon>Liliopsida</taxon>
        <taxon>Poales</taxon>
        <taxon>Poaceae</taxon>
        <taxon>PACMAD clade</taxon>
        <taxon>Panicoideae</taxon>
        <taxon>Panicodae</taxon>
        <taxon>Paniceae</taxon>
        <taxon>Melinidinae</taxon>
        <taxon>Urochloa</taxon>
    </lineage>
</organism>
<dbReference type="PANTHER" id="PTHR32141:SF160">
    <property type="entry name" value="F-BOX DOMAIN-CONTAINING PROTEIN"/>
    <property type="match status" value="1"/>
</dbReference>
<dbReference type="Gene3D" id="3.80.10.10">
    <property type="entry name" value="Ribonuclease Inhibitor"/>
    <property type="match status" value="1"/>
</dbReference>
<evidence type="ECO:0000256" key="1">
    <source>
        <dbReference type="SAM" id="MobiDB-lite"/>
    </source>
</evidence>
<dbReference type="Proteomes" id="UP001497457">
    <property type="component" value="Chromosome 17b"/>
</dbReference>
<evidence type="ECO:0000259" key="4">
    <source>
        <dbReference type="Pfam" id="PF24758"/>
    </source>
</evidence>
<evidence type="ECO:0000313" key="5">
    <source>
        <dbReference type="EMBL" id="CAL4950692.1"/>
    </source>
</evidence>
<dbReference type="EMBL" id="OZ075127">
    <property type="protein sequence ID" value="CAL4950692.1"/>
    <property type="molecule type" value="Genomic_DNA"/>
</dbReference>
<feature type="compositionally biased region" description="Basic and acidic residues" evidence="1">
    <location>
        <begin position="53"/>
        <end position="63"/>
    </location>
</feature>
<feature type="domain" description="F-box/LRR-repeat protein 15/At3g58940/PEG3-like LRR" evidence="4">
    <location>
        <begin position="258"/>
        <end position="462"/>
    </location>
</feature>
<feature type="domain" description="FBD" evidence="3">
    <location>
        <begin position="487"/>
        <end position="527"/>
    </location>
</feature>
<dbReference type="Pfam" id="PF08387">
    <property type="entry name" value="FBD"/>
    <property type="match status" value="1"/>
</dbReference>
<dbReference type="Pfam" id="PF00646">
    <property type="entry name" value="F-box"/>
    <property type="match status" value="1"/>
</dbReference>
<gene>
    <name evidence="5" type="ORF">URODEC1_LOCUS38526</name>
</gene>
<feature type="domain" description="F-box" evidence="2">
    <location>
        <begin position="83"/>
        <end position="123"/>
    </location>
</feature>
<dbReference type="AlphaFoldDB" id="A0ABC8YUY8"/>
<evidence type="ECO:0000313" key="6">
    <source>
        <dbReference type="Proteomes" id="UP001497457"/>
    </source>
</evidence>
<evidence type="ECO:0000259" key="2">
    <source>
        <dbReference type="Pfam" id="PF00646"/>
    </source>
</evidence>
<dbReference type="InterPro" id="IPR036047">
    <property type="entry name" value="F-box-like_dom_sf"/>
</dbReference>
<proteinExistence type="predicted"/>
<dbReference type="InterPro" id="IPR001810">
    <property type="entry name" value="F-box_dom"/>
</dbReference>